<sequence length="140" mass="15539">MIEVTAALAIFITVLLVGGWLLPQAMQARREQAFFTEFEQTWRTSMRDARRRRQDISVKIGPDAVTFTVGGQTTIAIPKGLRVVDGLGNASVLSVVNRFKSTTSYGFYTTPATVRFLRANGRTQTYTIQLGWGVLFSKSS</sequence>
<keyword evidence="1" id="KW-1133">Transmembrane helix</keyword>
<gene>
    <name evidence="2" type="ORF">FD02_GL000794</name>
</gene>
<evidence type="ECO:0000256" key="1">
    <source>
        <dbReference type="SAM" id="Phobius"/>
    </source>
</evidence>
<dbReference type="AlphaFoldDB" id="A0A0R1K4L3"/>
<name>A0A0R1K4L3_9LACO</name>
<dbReference type="STRING" id="1291734.FD02_GL000794"/>
<keyword evidence="1" id="KW-0812">Transmembrane</keyword>
<comment type="caution">
    <text evidence="2">The sequence shown here is derived from an EMBL/GenBank/DDBJ whole genome shotgun (WGS) entry which is preliminary data.</text>
</comment>
<protein>
    <submittedName>
        <fullName evidence="2">Uncharacterized protein</fullName>
    </submittedName>
</protein>
<dbReference type="Proteomes" id="UP000051804">
    <property type="component" value="Unassembled WGS sequence"/>
</dbReference>
<keyword evidence="1" id="KW-0472">Membrane</keyword>
<dbReference type="EMBL" id="AZDJ01000001">
    <property type="protein sequence ID" value="KRK74199.1"/>
    <property type="molecule type" value="Genomic_DNA"/>
</dbReference>
<keyword evidence="3" id="KW-1185">Reference proteome</keyword>
<feature type="transmembrane region" description="Helical" evidence="1">
    <location>
        <begin position="6"/>
        <end position="22"/>
    </location>
</feature>
<dbReference type="PATRIC" id="fig|1291734.4.peg.821"/>
<evidence type="ECO:0000313" key="2">
    <source>
        <dbReference type="EMBL" id="KRK74199.1"/>
    </source>
</evidence>
<reference evidence="2 3" key="1">
    <citation type="journal article" date="2015" name="Genome Announc.">
        <title>Expanding the biotechnology potential of lactobacilli through comparative genomics of 213 strains and associated genera.</title>
        <authorList>
            <person name="Sun Z."/>
            <person name="Harris H.M."/>
            <person name="McCann A."/>
            <person name="Guo C."/>
            <person name="Argimon S."/>
            <person name="Zhang W."/>
            <person name="Yang X."/>
            <person name="Jeffery I.B."/>
            <person name="Cooney J.C."/>
            <person name="Kagawa T.F."/>
            <person name="Liu W."/>
            <person name="Song Y."/>
            <person name="Salvetti E."/>
            <person name="Wrobel A."/>
            <person name="Rasinkangas P."/>
            <person name="Parkhill J."/>
            <person name="Rea M.C."/>
            <person name="O'Sullivan O."/>
            <person name="Ritari J."/>
            <person name="Douillard F.P."/>
            <person name="Paul Ross R."/>
            <person name="Yang R."/>
            <person name="Briner A.E."/>
            <person name="Felis G.E."/>
            <person name="de Vos W.M."/>
            <person name="Barrangou R."/>
            <person name="Klaenhammer T.R."/>
            <person name="Caufield P.W."/>
            <person name="Cui Y."/>
            <person name="Zhang H."/>
            <person name="O'Toole P.W."/>
        </authorList>
    </citation>
    <scope>NUCLEOTIDE SEQUENCE [LARGE SCALE GENOMIC DNA]</scope>
    <source>
        <strain evidence="2 3">JCM 17158</strain>
    </source>
</reference>
<evidence type="ECO:0000313" key="3">
    <source>
        <dbReference type="Proteomes" id="UP000051804"/>
    </source>
</evidence>
<accession>A0A0R1K4L3</accession>
<organism evidence="2 3">
    <name type="scientific">Lacticaseibacillus nasuensis JCM 17158</name>
    <dbReference type="NCBI Taxonomy" id="1291734"/>
    <lineage>
        <taxon>Bacteria</taxon>
        <taxon>Bacillati</taxon>
        <taxon>Bacillota</taxon>
        <taxon>Bacilli</taxon>
        <taxon>Lactobacillales</taxon>
        <taxon>Lactobacillaceae</taxon>
        <taxon>Lacticaseibacillus</taxon>
    </lineage>
</organism>
<proteinExistence type="predicted"/>